<dbReference type="InterPro" id="IPR036396">
    <property type="entry name" value="Cyt_P450_sf"/>
</dbReference>
<dbReference type="PANTHER" id="PTHR46696:SF1">
    <property type="entry name" value="CYTOCHROME P450 YJIB-RELATED"/>
    <property type="match status" value="1"/>
</dbReference>
<accession>A0ABQ5QRE4</accession>
<evidence type="ECO:0000256" key="2">
    <source>
        <dbReference type="RuleBase" id="RU000461"/>
    </source>
</evidence>
<name>A0ABQ5QRE4_9ACTN</name>
<comment type="similarity">
    <text evidence="1 2">Belongs to the cytochrome P450 family.</text>
</comment>
<dbReference type="Pfam" id="PF00067">
    <property type="entry name" value="p450"/>
    <property type="match status" value="1"/>
</dbReference>
<gene>
    <name evidence="3" type="ORF">Pa4123_18210</name>
</gene>
<reference evidence="3" key="1">
    <citation type="submission" date="2022-12" db="EMBL/GenBank/DDBJ databases">
        <title>New Phytohabitans aurantiacus sp. RD004123 nov., an actinomycete isolated from soil.</title>
        <authorList>
            <person name="Triningsih D.W."/>
            <person name="Harunari E."/>
            <person name="Igarashi Y."/>
        </authorList>
    </citation>
    <scope>NUCLEOTIDE SEQUENCE</scope>
    <source>
        <strain evidence="3">RD004123</strain>
    </source>
</reference>
<dbReference type="RefSeq" id="WP_281893782.1">
    <property type="nucleotide sequence ID" value="NZ_BSDI01000007.1"/>
</dbReference>
<keyword evidence="4" id="KW-1185">Reference proteome</keyword>
<evidence type="ECO:0000313" key="3">
    <source>
        <dbReference type="EMBL" id="GLH96547.1"/>
    </source>
</evidence>
<dbReference type="SUPFAM" id="SSF48264">
    <property type="entry name" value="Cytochrome P450"/>
    <property type="match status" value="1"/>
</dbReference>
<keyword evidence="2" id="KW-0560">Oxidoreductase</keyword>
<dbReference type="PANTHER" id="PTHR46696">
    <property type="entry name" value="P450, PUTATIVE (EUROFUNG)-RELATED"/>
    <property type="match status" value="1"/>
</dbReference>
<dbReference type="InterPro" id="IPR001128">
    <property type="entry name" value="Cyt_P450"/>
</dbReference>
<evidence type="ECO:0000256" key="1">
    <source>
        <dbReference type="ARBA" id="ARBA00010617"/>
    </source>
</evidence>
<evidence type="ECO:0000313" key="4">
    <source>
        <dbReference type="Proteomes" id="UP001144280"/>
    </source>
</evidence>
<dbReference type="EMBL" id="BSDI01000007">
    <property type="protein sequence ID" value="GLH96547.1"/>
    <property type="molecule type" value="Genomic_DNA"/>
</dbReference>
<dbReference type="Gene3D" id="1.10.630.10">
    <property type="entry name" value="Cytochrome P450"/>
    <property type="match status" value="1"/>
</dbReference>
<keyword evidence="2" id="KW-0479">Metal-binding</keyword>
<comment type="caution">
    <text evidence="3">The sequence shown here is derived from an EMBL/GenBank/DDBJ whole genome shotgun (WGS) entry which is preliminary data.</text>
</comment>
<keyword evidence="2" id="KW-0408">Iron</keyword>
<proteinExistence type="inferred from homology"/>
<dbReference type="Proteomes" id="UP001144280">
    <property type="component" value="Unassembled WGS sequence"/>
</dbReference>
<protein>
    <submittedName>
        <fullName evidence="3">Cytochrome P450</fullName>
    </submittedName>
</protein>
<dbReference type="PROSITE" id="PS00086">
    <property type="entry name" value="CYTOCHROME_P450"/>
    <property type="match status" value="1"/>
</dbReference>
<keyword evidence="2" id="KW-0349">Heme</keyword>
<dbReference type="InterPro" id="IPR017972">
    <property type="entry name" value="Cyt_P450_CS"/>
</dbReference>
<sequence>MDIQYELSADFTQWPDGFLDRLRERGPIHRVRLLPDDDVWLVTSYQDVRAALSEPGLSSDDRYVNGTGEGDQLGGSMLTADPPDHTRLRRLVSAAFTPRRVEGLRPAIARIAGELLDSIAPLGSTDLMASYALPLPTRVICALLGVPDEDRDQVRAWSDALFVAPVDAAAVADVLAARSALRGYLAELLAAKRREPGDDLLSALCAKRDPLTDGAVLTDDALLTHDAVLTDDELVATGVLLLVAGHETTAGLIAAATLRLLTHPDLLARVREDRALLAPALEESLRMDGAVVLGVVRYTKRDVTIAGVRIPAGEAVMLCTPAANRDPARFAHPDIADLARPENPHLSFGHGIHFCLGAPLARLEAGIALDALLDRLPDLALAVPPAEIRWRSSAVRRLAALPVRFTPSS</sequence>
<dbReference type="PRINTS" id="PR00359">
    <property type="entry name" value="BP450"/>
</dbReference>
<organism evidence="3 4">
    <name type="scientific">Phytohabitans aurantiacus</name>
    <dbReference type="NCBI Taxonomy" id="3016789"/>
    <lineage>
        <taxon>Bacteria</taxon>
        <taxon>Bacillati</taxon>
        <taxon>Actinomycetota</taxon>
        <taxon>Actinomycetes</taxon>
        <taxon>Micromonosporales</taxon>
        <taxon>Micromonosporaceae</taxon>
    </lineage>
</organism>
<dbReference type="CDD" id="cd11029">
    <property type="entry name" value="CYP107-like"/>
    <property type="match status" value="1"/>
</dbReference>
<keyword evidence="2" id="KW-0503">Monooxygenase</keyword>
<dbReference type="InterPro" id="IPR002397">
    <property type="entry name" value="Cyt_P450_B"/>
</dbReference>